<reference evidence="1 2" key="1">
    <citation type="journal article" date="2008" name="Int. J. Syst. Evol. Microbiol.">
        <title>Neptunomonas japonica sp. nov., an Osedax japonicus symbiont-like bacterium isolated from sediment adjacent to sperm whale carcasses off Kagoshima, Japan.</title>
        <authorList>
            <person name="Miyazaki M."/>
            <person name="Nogi Y."/>
            <person name="Fujiwara Y."/>
            <person name="Kawato M."/>
            <person name="Kubokawa K."/>
            <person name="Horikoshi K."/>
        </authorList>
    </citation>
    <scope>NUCLEOTIDE SEQUENCE [LARGE SCALE GENOMIC DNA]</scope>
    <source>
        <strain evidence="1 2">JAMM 1380</strain>
    </source>
</reference>
<dbReference type="SUPFAM" id="SSF52540">
    <property type="entry name" value="P-loop containing nucleoside triphosphate hydrolases"/>
    <property type="match status" value="1"/>
</dbReference>
<accession>A0A7R6P9V2</accession>
<sequence>MHINSVSATILAGTDDGLKPFGFEYDFKPGLNILTGDNSSGKSTILSCMYYCLGMEQLMGSKGINALSPALHQVLNFDDYPCNVYESSCSLSFTANNGSKYTLTRQITSSDVTTINEILIFDGTTTTPKFVHSARDHGDQGFYQWLAEVNGLEIFNVESFNGESTKPLYMQNVFSLAFIEQTKGWSDIFSMMPSFGIKDPKQKVVEYSLGLKSLELNMKLDQIKANKNQIKGEWKRIDNDLNYRAQATQLYLSIFDKNKPITDKRIEGIYAAELNKEEKEVKTNQLAEIIQKEIDASNKRIALTDTPKEASKDLINTREKIKESLSTFISERNDASELYEEEKVKLASFKSSLSSTINDVQGFQDVKKLSISRNWVSLSTAKCPVCENSVENKKDAELSEETIEKSIAFLKSQKSTYEKYIGASESVLERYVSALAYYDKNIALKRIQLDSIHKDLNSPSSQSIRGELEIQTELKYRLNDINQFNSYLESTKSRMKKLSSQYFILDKEEKRLKGLVSSDEETILKFKRYFISLLDSFGYKSNGVKNITIKDNPPHRLMPIVFMEGQEPQYIRYVSSASDFVRSIWSYYLCLLEMGDSHPGFLLMDEPGQHQMRVDSMKELLSHSSKLGKQVILAISQDRDYDKKDVNISTLIEGIDSNKIHMHHIDDKTYCISPTEIATNDERL</sequence>
<evidence type="ECO:0000313" key="1">
    <source>
        <dbReference type="EMBL" id="BBB29914.1"/>
    </source>
</evidence>
<organism evidence="1 2">
    <name type="scientific">Neptunomonas japonica JAMM 1380</name>
    <dbReference type="NCBI Taxonomy" id="1441457"/>
    <lineage>
        <taxon>Bacteria</taxon>
        <taxon>Pseudomonadati</taxon>
        <taxon>Pseudomonadota</taxon>
        <taxon>Gammaproteobacteria</taxon>
        <taxon>Oceanospirillales</taxon>
        <taxon>Oceanospirillaceae</taxon>
        <taxon>Neptunomonas</taxon>
    </lineage>
</organism>
<dbReference type="EMBL" id="AP014546">
    <property type="protein sequence ID" value="BBB29914.1"/>
    <property type="molecule type" value="Genomic_DNA"/>
</dbReference>
<evidence type="ECO:0008006" key="3">
    <source>
        <dbReference type="Google" id="ProtNLM"/>
    </source>
</evidence>
<dbReference type="KEGG" id="njp:NEJAP_1964"/>
<keyword evidence="2" id="KW-1185">Reference proteome</keyword>
<proteinExistence type="predicted"/>
<dbReference type="RefSeq" id="WP_201347140.1">
    <property type="nucleotide sequence ID" value="NZ_AP014546.1"/>
</dbReference>
<protein>
    <recommendedName>
        <fullName evidence="3">Rad50/SbcC-type AAA domain-containing protein</fullName>
    </recommendedName>
</protein>
<evidence type="ECO:0000313" key="2">
    <source>
        <dbReference type="Proteomes" id="UP000595332"/>
    </source>
</evidence>
<gene>
    <name evidence="1" type="ORF">NEJAP_1964</name>
</gene>
<dbReference type="Gene3D" id="3.40.50.300">
    <property type="entry name" value="P-loop containing nucleotide triphosphate hydrolases"/>
    <property type="match status" value="2"/>
</dbReference>
<dbReference type="AlphaFoldDB" id="A0A7R6P9V2"/>
<dbReference type="InterPro" id="IPR027417">
    <property type="entry name" value="P-loop_NTPase"/>
</dbReference>
<dbReference type="Proteomes" id="UP000595332">
    <property type="component" value="Chromosome"/>
</dbReference>
<name>A0A7R6P9V2_9GAMM</name>